<proteinExistence type="predicted"/>
<organism evidence="1 2">
    <name type="scientific">Sphingomonas immobilis</name>
    <dbReference type="NCBI Taxonomy" id="3063997"/>
    <lineage>
        <taxon>Bacteria</taxon>
        <taxon>Pseudomonadati</taxon>
        <taxon>Pseudomonadota</taxon>
        <taxon>Alphaproteobacteria</taxon>
        <taxon>Sphingomonadales</taxon>
        <taxon>Sphingomonadaceae</taxon>
        <taxon>Sphingomonas</taxon>
    </lineage>
</organism>
<sequence>MQRDGEIYGVQARNFIVPEDGLAIIVFTNRSSDDFPMGEIWQRPGFVYDRVSAAACGAVDAGR</sequence>
<keyword evidence="2" id="KW-1185">Reference proteome</keyword>
<evidence type="ECO:0000313" key="1">
    <source>
        <dbReference type="EMBL" id="MDO7841857.1"/>
    </source>
</evidence>
<accession>A0ABT8ZW99</accession>
<protein>
    <recommendedName>
        <fullName evidence="3">Beta-lactamase-related domain-containing protein</fullName>
    </recommendedName>
</protein>
<evidence type="ECO:0008006" key="3">
    <source>
        <dbReference type="Google" id="ProtNLM"/>
    </source>
</evidence>
<dbReference type="Proteomes" id="UP001176468">
    <property type="component" value="Unassembled WGS sequence"/>
</dbReference>
<dbReference type="RefSeq" id="WP_304560316.1">
    <property type="nucleotide sequence ID" value="NZ_JAUQSZ010000003.1"/>
</dbReference>
<dbReference type="EMBL" id="JAUQSZ010000003">
    <property type="protein sequence ID" value="MDO7841857.1"/>
    <property type="molecule type" value="Genomic_DNA"/>
</dbReference>
<evidence type="ECO:0000313" key="2">
    <source>
        <dbReference type="Proteomes" id="UP001176468"/>
    </source>
</evidence>
<comment type="caution">
    <text evidence="1">The sequence shown here is derived from an EMBL/GenBank/DDBJ whole genome shotgun (WGS) entry which is preliminary data.</text>
</comment>
<reference evidence="1" key="1">
    <citation type="submission" date="2023-07" db="EMBL/GenBank/DDBJ databases">
        <authorList>
            <person name="Kim M.K."/>
        </authorList>
    </citation>
    <scope>NUCLEOTIDE SEQUENCE</scope>
    <source>
        <strain evidence="1">CA1-15</strain>
    </source>
</reference>
<gene>
    <name evidence="1" type="ORF">Q5H94_05935</name>
</gene>
<name>A0ABT8ZW99_9SPHN</name>